<dbReference type="CDD" id="cd08492">
    <property type="entry name" value="PBP2_NikA_DppA_OppA_like_15"/>
    <property type="match status" value="1"/>
</dbReference>
<dbReference type="GO" id="GO:0015833">
    <property type="term" value="P:peptide transport"/>
    <property type="evidence" value="ECO:0007669"/>
    <property type="project" value="TreeGrafter"/>
</dbReference>
<dbReference type="GO" id="GO:0042597">
    <property type="term" value="C:periplasmic space"/>
    <property type="evidence" value="ECO:0007669"/>
    <property type="project" value="UniProtKB-ARBA"/>
</dbReference>
<dbReference type="EMBL" id="RHHT01000029">
    <property type="protein sequence ID" value="RNB77626.1"/>
    <property type="molecule type" value="Genomic_DNA"/>
</dbReference>
<dbReference type="InterPro" id="IPR030678">
    <property type="entry name" value="Peptide/Ni-bd"/>
</dbReference>
<organism evidence="4 5">
    <name type="scientific">Brevibacillus panacihumi</name>
    <dbReference type="NCBI Taxonomy" id="497735"/>
    <lineage>
        <taxon>Bacteria</taxon>
        <taxon>Bacillati</taxon>
        <taxon>Bacillota</taxon>
        <taxon>Bacilli</taxon>
        <taxon>Bacillales</taxon>
        <taxon>Paenibacillaceae</taxon>
        <taxon>Brevibacillus</taxon>
    </lineage>
</organism>
<dbReference type="PANTHER" id="PTHR30290">
    <property type="entry name" value="PERIPLASMIC BINDING COMPONENT OF ABC TRANSPORTER"/>
    <property type="match status" value="1"/>
</dbReference>
<gene>
    <name evidence="4" type="ORF">EDM58_14185</name>
</gene>
<dbReference type="Pfam" id="PF00496">
    <property type="entry name" value="SBP_bac_5"/>
    <property type="match status" value="1"/>
</dbReference>
<dbReference type="Gene3D" id="3.40.190.10">
    <property type="entry name" value="Periplasmic binding protein-like II"/>
    <property type="match status" value="1"/>
</dbReference>
<dbReference type="Gene3D" id="3.10.105.10">
    <property type="entry name" value="Dipeptide-binding Protein, Domain 3"/>
    <property type="match status" value="1"/>
</dbReference>
<proteinExistence type="predicted"/>
<keyword evidence="2" id="KW-0732">Signal</keyword>
<dbReference type="SUPFAM" id="SSF53850">
    <property type="entry name" value="Periplasmic binding protein-like II"/>
    <property type="match status" value="1"/>
</dbReference>
<dbReference type="PROSITE" id="PS51257">
    <property type="entry name" value="PROKAR_LIPOPROTEIN"/>
    <property type="match status" value="1"/>
</dbReference>
<dbReference type="Proteomes" id="UP000281915">
    <property type="component" value="Unassembled WGS sequence"/>
</dbReference>
<accession>A0A3M8CPD7</accession>
<evidence type="ECO:0000256" key="1">
    <source>
        <dbReference type="SAM" id="MobiDB-lite"/>
    </source>
</evidence>
<dbReference type="RefSeq" id="WP_122913894.1">
    <property type="nucleotide sequence ID" value="NZ_RHHT01000029.1"/>
</dbReference>
<feature type="domain" description="Solute-binding protein family 5" evidence="3">
    <location>
        <begin position="106"/>
        <end position="477"/>
    </location>
</feature>
<protein>
    <submittedName>
        <fullName evidence="4">ABC transporter substrate-binding protein</fullName>
    </submittedName>
</protein>
<evidence type="ECO:0000259" key="3">
    <source>
        <dbReference type="Pfam" id="PF00496"/>
    </source>
</evidence>
<dbReference type="GO" id="GO:1904680">
    <property type="term" value="F:peptide transmembrane transporter activity"/>
    <property type="evidence" value="ECO:0007669"/>
    <property type="project" value="TreeGrafter"/>
</dbReference>
<feature type="region of interest" description="Disordered" evidence="1">
    <location>
        <begin position="29"/>
        <end position="59"/>
    </location>
</feature>
<reference evidence="4 5" key="1">
    <citation type="submission" date="2018-10" db="EMBL/GenBank/DDBJ databases">
        <title>Phylogenomics of Brevibacillus.</title>
        <authorList>
            <person name="Dunlap C."/>
        </authorList>
    </citation>
    <scope>NUCLEOTIDE SEQUENCE [LARGE SCALE GENOMIC DNA]</scope>
    <source>
        <strain evidence="4 5">JCM 15085</strain>
    </source>
</reference>
<comment type="caution">
    <text evidence="4">The sequence shown here is derived from an EMBL/GenBank/DDBJ whole genome shotgun (WGS) entry which is preliminary data.</text>
</comment>
<evidence type="ECO:0000313" key="4">
    <source>
        <dbReference type="EMBL" id="RNB77626.1"/>
    </source>
</evidence>
<feature type="chain" id="PRO_5039137009" evidence="2">
    <location>
        <begin position="26"/>
        <end position="562"/>
    </location>
</feature>
<evidence type="ECO:0000256" key="2">
    <source>
        <dbReference type="SAM" id="SignalP"/>
    </source>
</evidence>
<dbReference type="PIRSF" id="PIRSF002741">
    <property type="entry name" value="MppA"/>
    <property type="match status" value="1"/>
</dbReference>
<evidence type="ECO:0000313" key="5">
    <source>
        <dbReference type="Proteomes" id="UP000281915"/>
    </source>
</evidence>
<dbReference type="InterPro" id="IPR039424">
    <property type="entry name" value="SBP_5"/>
</dbReference>
<feature type="signal peptide" evidence="2">
    <location>
        <begin position="1"/>
        <end position="25"/>
    </location>
</feature>
<name>A0A3M8CPD7_9BACL</name>
<sequence>MVPKAHLKKLFSTATMVSLSLSLIAGCSTPPASSPASESGTPTTSTSTEAPAATANLQPKKGGTITIGIANEPDQLDIHKTGMAVANQIAGNLGASLVTQDPDTLEFKPYLAESWEVSEDGKTWTFKIRTGVKFHDGTDMTAKSIAETYQRALDPATAAKVAGSNLSEVESVEAPDDTTLVLNLKQPFAPLLQFLSDPGWLQPLSMQAIAQAGDKYGRQPVGVGPWKFEKWENGQSISFTRNEEFAWADPIFKNQGAPYADRLVYRFISENQTLLAALDSGSIDIARGVVAKDVAKYRDNPQFEVKEMLRNGLGLFVMLNTRRPAFQEIEVRQALNKAINKEAIMKAVIQGEGVVSYGPLPPSLFGYDEGVMDYGLKYQVEEAKALLEKAGYTKNAQGLYEKGGKPLKLDLLTQTGTWAQASQLIQAMLKDIGVEVNIVTLEWGALVDTATKGSFDMTLMGYTLNDPDVLYLFLHSSQADNGLNFSYVKDAKMDELLVKGRTTVDSAARKDVYKEIQKYVVDQAWWVPIYTEKQFNVVRKPVEGVGIHPLRGLMYHDSWVNQ</sequence>
<dbReference type="InterPro" id="IPR000914">
    <property type="entry name" value="SBP_5_dom"/>
</dbReference>
<dbReference type="AlphaFoldDB" id="A0A3M8CPD7"/>
<dbReference type="GO" id="GO:0043190">
    <property type="term" value="C:ATP-binding cassette (ABC) transporter complex"/>
    <property type="evidence" value="ECO:0007669"/>
    <property type="project" value="InterPro"/>
</dbReference>
<feature type="compositionally biased region" description="Low complexity" evidence="1">
    <location>
        <begin position="29"/>
        <end position="55"/>
    </location>
</feature>